<evidence type="ECO:0000256" key="1">
    <source>
        <dbReference type="SAM" id="MobiDB-lite"/>
    </source>
</evidence>
<name>A0A1G2S3V2_9BACT</name>
<sequence length="63" mass="7257">MGLYLDDGTVLTRDPLTGAIVHLREDQMPEHFHKMQGMLEEEEKHIKTEGKPVSKTKPTKKKK</sequence>
<dbReference type="Proteomes" id="UP000176997">
    <property type="component" value="Unassembled WGS sequence"/>
</dbReference>
<evidence type="ECO:0000313" key="3">
    <source>
        <dbReference type="Proteomes" id="UP000176997"/>
    </source>
</evidence>
<accession>A0A1G2S3V2</accession>
<organism evidence="2 3">
    <name type="scientific">Candidatus Yonathbacteria bacterium RIFCSPHIGHO2_01_FULL_51_10</name>
    <dbReference type="NCBI Taxonomy" id="1802723"/>
    <lineage>
        <taxon>Bacteria</taxon>
        <taxon>Candidatus Yonathiibacteriota</taxon>
    </lineage>
</organism>
<reference evidence="2 3" key="1">
    <citation type="journal article" date="2016" name="Nat. Commun.">
        <title>Thousands of microbial genomes shed light on interconnected biogeochemical processes in an aquifer system.</title>
        <authorList>
            <person name="Anantharaman K."/>
            <person name="Brown C.T."/>
            <person name="Hug L.A."/>
            <person name="Sharon I."/>
            <person name="Castelle C.J."/>
            <person name="Probst A.J."/>
            <person name="Thomas B.C."/>
            <person name="Singh A."/>
            <person name="Wilkins M.J."/>
            <person name="Karaoz U."/>
            <person name="Brodie E.L."/>
            <person name="Williams K.H."/>
            <person name="Hubbard S.S."/>
            <person name="Banfield J.F."/>
        </authorList>
    </citation>
    <scope>NUCLEOTIDE SEQUENCE [LARGE SCALE GENOMIC DNA]</scope>
</reference>
<comment type="caution">
    <text evidence="2">The sequence shown here is derived from an EMBL/GenBank/DDBJ whole genome shotgun (WGS) entry which is preliminary data.</text>
</comment>
<protein>
    <submittedName>
        <fullName evidence="2">Uncharacterized protein</fullName>
    </submittedName>
</protein>
<dbReference type="EMBL" id="MHUS01000043">
    <property type="protein sequence ID" value="OHA79763.1"/>
    <property type="molecule type" value="Genomic_DNA"/>
</dbReference>
<dbReference type="AlphaFoldDB" id="A0A1G2S3V2"/>
<evidence type="ECO:0000313" key="2">
    <source>
        <dbReference type="EMBL" id="OHA79763.1"/>
    </source>
</evidence>
<feature type="region of interest" description="Disordered" evidence="1">
    <location>
        <begin position="40"/>
        <end position="63"/>
    </location>
</feature>
<proteinExistence type="predicted"/>
<gene>
    <name evidence="2" type="ORF">A2675_04100</name>
</gene>
<feature type="compositionally biased region" description="Basic and acidic residues" evidence="1">
    <location>
        <begin position="42"/>
        <end position="52"/>
    </location>
</feature>
<dbReference type="STRING" id="1802723.A2675_04100"/>